<dbReference type="Proteomes" id="UP000694925">
    <property type="component" value="Unplaced"/>
</dbReference>
<keyword evidence="2 3" id="KW-0040">ANK repeat</keyword>
<sequence length="216" mass="24012">MQSWDDDGFFNIHRAVMNDDFRRVKRLMVVLNASKTNIDIRTEDGLTSLELAVKYCSSESIVKLLLDAGAKPITSELLHESAVILASKSSSPLLPLLLDYVTESELLNQMDSTGFAPLHYCAMHGNMNGLTSLISKGVDVNVRDHRSGRTPFFHAVENNHMKIAQKLIQSGGIADIPNFSGQSVMSLVCEAKRFLLMPVLRDMIFQLPASKNRSNF</sequence>
<keyword evidence="1" id="KW-0677">Repeat</keyword>
<feature type="repeat" description="ANK" evidence="3">
    <location>
        <begin position="147"/>
        <end position="179"/>
    </location>
</feature>
<proteinExistence type="predicted"/>
<organism evidence="4 5">
    <name type="scientific">Ceratina calcarata</name>
    <dbReference type="NCBI Taxonomy" id="156304"/>
    <lineage>
        <taxon>Eukaryota</taxon>
        <taxon>Metazoa</taxon>
        <taxon>Ecdysozoa</taxon>
        <taxon>Arthropoda</taxon>
        <taxon>Hexapoda</taxon>
        <taxon>Insecta</taxon>
        <taxon>Pterygota</taxon>
        <taxon>Neoptera</taxon>
        <taxon>Endopterygota</taxon>
        <taxon>Hymenoptera</taxon>
        <taxon>Apocrita</taxon>
        <taxon>Aculeata</taxon>
        <taxon>Apoidea</taxon>
        <taxon>Anthophila</taxon>
        <taxon>Apidae</taxon>
        <taxon>Ceratina</taxon>
        <taxon>Zadontomerus</taxon>
    </lineage>
</organism>
<reference evidence="5" key="1">
    <citation type="submission" date="2025-08" db="UniProtKB">
        <authorList>
            <consortium name="RefSeq"/>
        </authorList>
    </citation>
    <scope>IDENTIFICATION</scope>
    <source>
        <tissue evidence="5">Whole body</tissue>
    </source>
</reference>
<evidence type="ECO:0000256" key="2">
    <source>
        <dbReference type="ARBA" id="ARBA00023043"/>
    </source>
</evidence>
<dbReference type="PROSITE" id="PS50297">
    <property type="entry name" value="ANK_REP_REGION"/>
    <property type="match status" value="2"/>
</dbReference>
<dbReference type="KEGG" id="ccal:108627525"/>
<protein>
    <submittedName>
        <fullName evidence="5">B-cell lymphoma 3 protein homolog</fullName>
    </submittedName>
</protein>
<name>A0AAJ7J4X7_9HYME</name>
<dbReference type="PANTHER" id="PTHR46680:SF3">
    <property type="entry name" value="NF-KAPPA-B INHIBITOR CACTUS"/>
    <property type="match status" value="1"/>
</dbReference>
<dbReference type="Gene3D" id="1.25.40.20">
    <property type="entry name" value="Ankyrin repeat-containing domain"/>
    <property type="match status" value="1"/>
</dbReference>
<dbReference type="InterPro" id="IPR036770">
    <property type="entry name" value="Ankyrin_rpt-contain_sf"/>
</dbReference>
<evidence type="ECO:0000313" key="4">
    <source>
        <dbReference type="Proteomes" id="UP000694925"/>
    </source>
</evidence>
<gene>
    <name evidence="5" type="primary">LOC108627525</name>
</gene>
<dbReference type="RefSeq" id="XP_017884299.1">
    <property type="nucleotide sequence ID" value="XM_018028810.2"/>
</dbReference>
<dbReference type="GO" id="GO:0051059">
    <property type="term" value="F:NF-kappaB binding"/>
    <property type="evidence" value="ECO:0007669"/>
    <property type="project" value="TreeGrafter"/>
</dbReference>
<dbReference type="SMART" id="SM00248">
    <property type="entry name" value="ANK"/>
    <property type="match status" value="3"/>
</dbReference>
<dbReference type="InterPro" id="IPR051070">
    <property type="entry name" value="NF-kappa-B_inhibitor"/>
</dbReference>
<dbReference type="GO" id="GO:0005829">
    <property type="term" value="C:cytosol"/>
    <property type="evidence" value="ECO:0007669"/>
    <property type="project" value="TreeGrafter"/>
</dbReference>
<accession>A0AAJ7J4X7</accession>
<feature type="repeat" description="ANK" evidence="3">
    <location>
        <begin position="44"/>
        <end position="77"/>
    </location>
</feature>
<dbReference type="InterPro" id="IPR002110">
    <property type="entry name" value="Ankyrin_rpt"/>
</dbReference>
<dbReference type="PROSITE" id="PS50088">
    <property type="entry name" value="ANK_REPEAT"/>
    <property type="match status" value="3"/>
</dbReference>
<dbReference type="PANTHER" id="PTHR46680">
    <property type="entry name" value="NF-KAPPA-B INHIBITOR ALPHA"/>
    <property type="match status" value="1"/>
</dbReference>
<dbReference type="GeneID" id="108627525"/>
<dbReference type="Pfam" id="PF13637">
    <property type="entry name" value="Ank_4"/>
    <property type="match status" value="1"/>
</dbReference>
<feature type="repeat" description="ANK" evidence="3">
    <location>
        <begin position="113"/>
        <end position="145"/>
    </location>
</feature>
<evidence type="ECO:0000313" key="5">
    <source>
        <dbReference type="RefSeq" id="XP_017884299.1"/>
    </source>
</evidence>
<dbReference type="SUPFAM" id="SSF48403">
    <property type="entry name" value="Ankyrin repeat"/>
    <property type="match status" value="1"/>
</dbReference>
<dbReference type="AlphaFoldDB" id="A0AAJ7J4X7"/>
<dbReference type="GO" id="GO:0071356">
    <property type="term" value="P:cellular response to tumor necrosis factor"/>
    <property type="evidence" value="ECO:0007669"/>
    <property type="project" value="TreeGrafter"/>
</dbReference>
<evidence type="ECO:0000256" key="1">
    <source>
        <dbReference type="ARBA" id="ARBA00022737"/>
    </source>
</evidence>
<keyword evidence="4" id="KW-1185">Reference proteome</keyword>
<evidence type="ECO:0000256" key="3">
    <source>
        <dbReference type="PROSITE-ProRule" id="PRU00023"/>
    </source>
</evidence>